<dbReference type="Gene3D" id="2.10.110.10">
    <property type="entry name" value="Cysteine Rich Protein"/>
    <property type="match status" value="1"/>
</dbReference>
<name>A0ABD2QNW2_9PLAT</name>
<organism evidence="6 7">
    <name type="scientific">Cichlidogyrus casuarinus</name>
    <dbReference type="NCBI Taxonomy" id="1844966"/>
    <lineage>
        <taxon>Eukaryota</taxon>
        <taxon>Metazoa</taxon>
        <taxon>Spiralia</taxon>
        <taxon>Lophotrochozoa</taxon>
        <taxon>Platyhelminthes</taxon>
        <taxon>Monogenea</taxon>
        <taxon>Monopisthocotylea</taxon>
        <taxon>Dactylogyridea</taxon>
        <taxon>Ancyrocephalidae</taxon>
        <taxon>Cichlidogyrus</taxon>
    </lineage>
</organism>
<dbReference type="FunFam" id="2.10.110.10:FF:000002">
    <property type="entry name" value="LIM domain and actin-binding 1"/>
    <property type="match status" value="1"/>
</dbReference>
<reference evidence="6 7" key="1">
    <citation type="submission" date="2024-11" db="EMBL/GenBank/DDBJ databases">
        <title>Adaptive evolution of stress response genes in parasites aligns with host niche diversity.</title>
        <authorList>
            <person name="Hahn C."/>
            <person name="Resl P."/>
        </authorList>
    </citation>
    <scope>NUCLEOTIDE SEQUENCE [LARGE SCALE GENOMIC DNA]</scope>
    <source>
        <strain evidence="6">EGGRZ-B1_66</strain>
        <tissue evidence="6">Body</tissue>
    </source>
</reference>
<evidence type="ECO:0000256" key="3">
    <source>
        <dbReference type="ARBA" id="ARBA00023038"/>
    </source>
</evidence>
<accession>A0ABD2QNW2</accession>
<keyword evidence="7" id="KW-1185">Reference proteome</keyword>
<dbReference type="GO" id="GO:0046872">
    <property type="term" value="F:metal ion binding"/>
    <property type="evidence" value="ECO:0007669"/>
    <property type="project" value="UniProtKB-KW"/>
</dbReference>
<protein>
    <submittedName>
        <fullName evidence="6">LIM domain and actin-binding protein 1</fullName>
    </submittedName>
</protein>
<feature type="domain" description="LIM zinc-binding" evidence="5">
    <location>
        <begin position="6"/>
        <end position="66"/>
    </location>
</feature>
<dbReference type="InterPro" id="IPR001781">
    <property type="entry name" value="Znf_LIM"/>
</dbReference>
<comment type="caution">
    <text evidence="6">The sequence shown here is derived from an EMBL/GenBank/DDBJ whole genome shotgun (WGS) entry which is preliminary data.</text>
</comment>
<dbReference type="PROSITE" id="PS50023">
    <property type="entry name" value="LIM_DOMAIN_2"/>
    <property type="match status" value="1"/>
</dbReference>
<dbReference type="SUPFAM" id="SSF57716">
    <property type="entry name" value="Glucocorticoid receptor-like (DNA-binding domain)"/>
    <property type="match status" value="2"/>
</dbReference>
<keyword evidence="2 4" id="KW-0862">Zinc</keyword>
<keyword evidence="3 4" id="KW-0440">LIM domain</keyword>
<evidence type="ECO:0000313" key="7">
    <source>
        <dbReference type="Proteomes" id="UP001626550"/>
    </source>
</evidence>
<dbReference type="PANTHER" id="PTHR24206">
    <property type="entry name" value="OS06G0237300 PROTEIN"/>
    <property type="match status" value="1"/>
</dbReference>
<dbReference type="SMART" id="SM00132">
    <property type="entry name" value="LIM"/>
    <property type="match status" value="1"/>
</dbReference>
<sequence>MQSGSETCFQCEKRVYPLDRLSTGDRVYHKSCFRCNECNRTLSATNFAKLEGIILCKPHYIEKFRRRGE</sequence>
<dbReference type="Pfam" id="PF00412">
    <property type="entry name" value="LIM"/>
    <property type="match status" value="1"/>
</dbReference>
<evidence type="ECO:0000256" key="2">
    <source>
        <dbReference type="ARBA" id="ARBA00022833"/>
    </source>
</evidence>
<dbReference type="CDD" id="cd09358">
    <property type="entry name" value="LIM_Mical_like"/>
    <property type="match status" value="1"/>
</dbReference>
<dbReference type="PROSITE" id="PS00478">
    <property type="entry name" value="LIM_DOMAIN_1"/>
    <property type="match status" value="1"/>
</dbReference>
<evidence type="ECO:0000256" key="4">
    <source>
        <dbReference type="PROSITE-ProRule" id="PRU00125"/>
    </source>
</evidence>
<dbReference type="AlphaFoldDB" id="A0ABD2QNW2"/>
<keyword evidence="1 4" id="KW-0479">Metal-binding</keyword>
<gene>
    <name evidence="6" type="primary">LIMA1_1</name>
    <name evidence="6" type="ORF">Ciccas_000193</name>
</gene>
<dbReference type="EMBL" id="JBJKFK010000010">
    <property type="protein sequence ID" value="KAL3321118.1"/>
    <property type="molecule type" value="Genomic_DNA"/>
</dbReference>
<proteinExistence type="predicted"/>
<evidence type="ECO:0000256" key="1">
    <source>
        <dbReference type="ARBA" id="ARBA00022723"/>
    </source>
</evidence>
<dbReference type="Proteomes" id="UP001626550">
    <property type="component" value="Unassembled WGS sequence"/>
</dbReference>
<evidence type="ECO:0000259" key="5">
    <source>
        <dbReference type="PROSITE" id="PS50023"/>
    </source>
</evidence>
<evidence type="ECO:0000313" key="6">
    <source>
        <dbReference type="EMBL" id="KAL3321118.1"/>
    </source>
</evidence>